<dbReference type="Gene3D" id="3.90.280.10">
    <property type="entry name" value="PEBP-like"/>
    <property type="match status" value="1"/>
</dbReference>
<protein>
    <recommendedName>
        <fullName evidence="2">Phospholipid-binding protein</fullName>
    </recommendedName>
</protein>
<dbReference type="PANTHER" id="PTHR30289:SF1">
    <property type="entry name" value="PEBP (PHOSPHATIDYLETHANOLAMINE-BINDING PROTEIN) FAMILY PROTEIN"/>
    <property type="match status" value="1"/>
</dbReference>
<proteinExistence type="predicted"/>
<gene>
    <name evidence="1" type="ORF">ASZ90_005653</name>
</gene>
<evidence type="ECO:0008006" key="2">
    <source>
        <dbReference type="Google" id="ProtNLM"/>
    </source>
</evidence>
<dbReference type="InterPro" id="IPR005247">
    <property type="entry name" value="YbhB_YbcL/LppC-like"/>
</dbReference>
<dbReference type="SUPFAM" id="SSF49777">
    <property type="entry name" value="PEBP-like"/>
    <property type="match status" value="1"/>
</dbReference>
<accession>A0A0W8FUG2</accession>
<sequence length="182" mass="19752">MNSNRINRAALTIFVCVSLFFLTGFHSSAQGLELKSSAFVSGSMIPSLYTCKGKDISPPLMWSGAPAGTKSFALICDDPDAPIGTWVHWVYYNIPASVTSLPEALAKTEKPVQGGIHGKSSFGDFGYGGPCPPWGTHRYIFKLYALDTMLTLPSGAKKKDVLKAMDKHVLGKTELMGKYKKK</sequence>
<dbReference type="CDD" id="cd00865">
    <property type="entry name" value="PEBP_bact_arch"/>
    <property type="match status" value="1"/>
</dbReference>
<organism evidence="1">
    <name type="scientific">hydrocarbon metagenome</name>
    <dbReference type="NCBI Taxonomy" id="938273"/>
    <lineage>
        <taxon>unclassified sequences</taxon>
        <taxon>metagenomes</taxon>
        <taxon>ecological metagenomes</taxon>
    </lineage>
</organism>
<dbReference type="AlphaFoldDB" id="A0A0W8FUG2"/>
<name>A0A0W8FUG2_9ZZZZ</name>
<dbReference type="PANTHER" id="PTHR30289">
    <property type="entry name" value="UNCHARACTERIZED PROTEIN YBCL-RELATED"/>
    <property type="match status" value="1"/>
</dbReference>
<dbReference type="InterPro" id="IPR036610">
    <property type="entry name" value="PEBP-like_sf"/>
</dbReference>
<reference evidence="1" key="1">
    <citation type="journal article" date="2015" name="Proc. Natl. Acad. Sci. U.S.A.">
        <title>Networks of energetic and metabolic interactions define dynamics in microbial communities.</title>
        <authorList>
            <person name="Embree M."/>
            <person name="Liu J.K."/>
            <person name="Al-Bassam M.M."/>
            <person name="Zengler K."/>
        </authorList>
    </citation>
    <scope>NUCLEOTIDE SEQUENCE</scope>
</reference>
<dbReference type="InterPro" id="IPR008914">
    <property type="entry name" value="PEBP"/>
</dbReference>
<comment type="caution">
    <text evidence="1">The sequence shown here is derived from an EMBL/GenBank/DDBJ whole genome shotgun (WGS) entry which is preliminary data.</text>
</comment>
<dbReference type="Pfam" id="PF01161">
    <property type="entry name" value="PBP"/>
    <property type="match status" value="1"/>
</dbReference>
<evidence type="ECO:0000313" key="1">
    <source>
        <dbReference type="EMBL" id="KUG24541.1"/>
    </source>
</evidence>
<dbReference type="EMBL" id="LNQE01000844">
    <property type="protein sequence ID" value="KUG24541.1"/>
    <property type="molecule type" value="Genomic_DNA"/>
</dbReference>
<dbReference type="NCBIfam" id="TIGR00481">
    <property type="entry name" value="YbhB/YbcL family Raf kinase inhibitor-like protein"/>
    <property type="match status" value="1"/>
</dbReference>